<dbReference type="SMART" id="SM00248">
    <property type="entry name" value="ANK"/>
    <property type="match status" value="5"/>
</dbReference>
<feature type="repeat" description="ANK" evidence="1">
    <location>
        <begin position="198"/>
        <end position="230"/>
    </location>
</feature>
<feature type="repeat" description="ANK" evidence="1">
    <location>
        <begin position="126"/>
        <end position="152"/>
    </location>
</feature>
<dbReference type="SUPFAM" id="SSF48403">
    <property type="entry name" value="Ankyrin repeat"/>
    <property type="match status" value="1"/>
</dbReference>
<evidence type="ECO:0000313" key="2">
    <source>
        <dbReference type="Ensembl" id="ENSSDUP00000010315.1"/>
    </source>
</evidence>
<dbReference type="PANTHER" id="PTHR24168">
    <property type="entry name" value="KN MOTIF AND ANKYRIN REPEAT DOMAIN-CONTAINING"/>
    <property type="match status" value="1"/>
</dbReference>
<dbReference type="InterPro" id="IPR002110">
    <property type="entry name" value="Ankyrin_rpt"/>
</dbReference>
<dbReference type="GO" id="GO:0005737">
    <property type="term" value="C:cytoplasm"/>
    <property type="evidence" value="ECO:0007669"/>
    <property type="project" value="TreeGrafter"/>
</dbReference>
<evidence type="ECO:0000256" key="1">
    <source>
        <dbReference type="PROSITE-ProRule" id="PRU00023"/>
    </source>
</evidence>
<proteinExistence type="predicted"/>
<organism evidence="2 3">
    <name type="scientific">Seriola dumerili</name>
    <name type="common">Greater amberjack</name>
    <name type="synonym">Caranx dumerili</name>
    <dbReference type="NCBI Taxonomy" id="41447"/>
    <lineage>
        <taxon>Eukaryota</taxon>
        <taxon>Metazoa</taxon>
        <taxon>Chordata</taxon>
        <taxon>Craniata</taxon>
        <taxon>Vertebrata</taxon>
        <taxon>Euteleostomi</taxon>
        <taxon>Actinopterygii</taxon>
        <taxon>Neopterygii</taxon>
        <taxon>Teleostei</taxon>
        <taxon>Neoteleostei</taxon>
        <taxon>Acanthomorphata</taxon>
        <taxon>Carangaria</taxon>
        <taxon>Carangiformes</taxon>
        <taxon>Carangidae</taxon>
        <taxon>Seriola</taxon>
    </lineage>
</organism>
<dbReference type="GO" id="GO:0030837">
    <property type="term" value="P:negative regulation of actin filament polymerization"/>
    <property type="evidence" value="ECO:0007669"/>
    <property type="project" value="InterPro"/>
</dbReference>
<dbReference type="InterPro" id="IPR036770">
    <property type="entry name" value="Ankyrin_rpt-contain_sf"/>
</dbReference>
<dbReference type="Ensembl" id="ENSSDUT00000010508.1">
    <property type="protein sequence ID" value="ENSSDUP00000010315.1"/>
    <property type="gene ID" value="ENSSDUG00000007537.1"/>
</dbReference>
<reference evidence="2" key="1">
    <citation type="submission" date="2025-08" db="UniProtKB">
        <authorList>
            <consortium name="Ensembl"/>
        </authorList>
    </citation>
    <scope>IDENTIFICATION</scope>
</reference>
<keyword evidence="1" id="KW-0040">ANK repeat</keyword>
<dbReference type="Proteomes" id="UP000261420">
    <property type="component" value="Unplaced"/>
</dbReference>
<dbReference type="STRING" id="41447.ENSSDUP00000010315"/>
<dbReference type="Gene3D" id="1.25.40.20">
    <property type="entry name" value="Ankyrin repeat-containing domain"/>
    <property type="match status" value="1"/>
</dbReference>
<dbReference type="PROSITE" id="PS50297">
    <property type="entry name" value="ANK_REP_REGION"/>
    <property type="match status" value="3"/>
</dbReference>
<dbReference type="Pfam" id="PF12796">
    <property type="entry name" value="Ank_2"/>
    <property type="match status" value="2"/>
</dbReference>
<dbReference type="PANTHER" id="PTHR24168:SF24">
    <property type="entry name" value="KN MOTIF AND ANKYRIN REPEAT DOMAIN-CONTAINING PROTEIN 4"/>
    <property type="match status" value="1"/>
</dbReference>
<dbReference type="PROSITE" id="PS50088">
    <property type="entry name" value="ANK_REPEAT"/>
    <property type="match status" value="3"/>
</dbReference>
<dbReference type="AlphaFoldDB" id="A0A3B4TX82"/>
<dbReference type="OMA" id="SISHEWF"/>
<accession>A0A3B4TX82</accession>
<feature type="repeat" description="ANK" evidence="1">
    <location>
        <begin position="231"/>
        <end position="255"/>
    </location>
</feature>
<evidence type="ECO:0000313" key="3">
    <source>
        <dbReference type="Proteomes" id="UP000261420"/>
    </source>
</evidence>
<dbReference type="InterPro" id="IPR047184">
    <property type="entry name" value="KANK1-4"/>
</dbReference>
<dbReference type="GeneTree" id="ENSGT00940000158468"/>
<dbReference type="GO" id="GO:0005856">
    <property type="term" value="C:cytoskeleton"/>
    <property type="evidence" value="ECO:0007669"/>
    <property type="project" value="TreeGrafter"/>
</dbReference>
<keyword evidence="3" id="KW-1185">Reference proteome</keyword>
<protein>
    <submittedName>
        <fullName evidence="2">Uncharacterized protein</fullName>
    </submittedName>
</protein>
<reference evidence="2" key="2">
    <citation type="submission" date="2025-09" db="UniProtKB">
        <authorList>
            <consortium name="Ensembl"/>
        </authorList>
    </citation>
    <scope>IDENTIFICATION</scope>
</reference>
<sequence length="294" mass="31851">MTPAASGVLEITSEEETPPVRTFSTPQIALDPRTARGLGICWHVHHNNMSMLCSVDKQITEYFFKVVPPTFLSLLQRKALVVLFQYWFSAAAEEASVASRVAVYLKEVKKATPSLLAFLINLADDNGNTVLHYSVSHCNYSIVSLLLDTGVSDVNLQNNAGYTAVMLASLTAPDGPGGMEVVRKIMELGNINLRSSQTGQTALHLAVRHGRVVMVRLLLSCGADANIQDGQGTTALMFASERGHTHIARLLLERSQCDLTLNDKRGQTALSIAMRGSHTDTAALLQAHAKARAL</sequence>
<name>A0A3B4TX82_SERDU</name>